<name>A0AA47M0R0_MERPO</name>
<dbReference type="GO" id="GO:0008270">
    <property type="term" value="F:zinc ion binding"/>
    <property type="evidence" value="ECO:0007669"/>
    <property type="project" value="UniProtKB-KW"/>
</dbReference>
<gene>
    <name evidence="4" type="ORF">N1851_033722</name>
</gene>
<keyword evidence="1" id="KW-0479">Metal-binding</keyword>
<dbReference type="AlphaFoldDB" id="A0AA47M0R0"/>
<dbReference type="EMBL" id="JAOPHQ010006539">
    <property type="protein sequence ID" value="KAK0131547.1"/>
    <property type="molecule type" value="Genomic_DNA"/>
</dbReference>
<evidence type="ECO:0000313" key="5">
    <source>
        <dbReference type="Proteomes" id="UP001174136"/>
    </source>
</evidence>
<proteinExistence type="predicted"/>
<organism evidence="4 5">
    <name type="scientific">Merluccius polli</name>
    <name type="common">Benguela hake</name>
    <name type="synonym">Merluccius cadenati</name>
    <dbReference type="NCBI Taxonomy" id="89951"/>
    <lineage>
        <taxon>Eukaryota</taxon>
        <taxon>Metazoa</taxon>
        <taxon>Chordata</taxon>
        <taxon>Craniata</taxon>
        <taxon>Vertebrata</taxon>
        <taxon>Euteleostomi</taxon>
        <taxon>Actinopterygii</taxon>
        <taxon>Neopterygii</taxon>
        <taxon>Teleostei</taxon>
        <taxon>Neoteleostei</taxon>
        <taxon>Acanthomorphata</taxon>
        <taxon>Zeiogadaria</taxon>
        <taxon>Gadariae</taxon>
        <taxon>Gadiformes</taxon>
        <taxon>Gadoidei</taxon>
        <taxon>Merlucciidae</taxon>
        <taxon>Merluccius</taxon>
    </lineage>
</organism>
<reference evidence="4" key="1">
    <citation type="journal article" date="2023" name="Front. Mar. Sci.">
        <title>A new Merluccius polli reference genome to investigate the effects of global change in West African waters.</title>
        <authorList>
            <person name="Mateo J.L."/>
            <person name="Blanco-Fernandez C."/>
            <person name="Garcia-Vazquez E."/>
            <person name="Machado-Schiaffino G."/>
        </authorList>
    </citation>
    <scope>NUCLEOTIDE SEQUENCE</scope>
    <source>
        <strain evidence="4">C29</strain>
        <tissue evidence="4">Fin</tissue>
    </source>
</reference>
<keyword evidence="1" id="KW-0862">Zinc</keyword>
<evidence type="ECO:0000256" key="2">
    <source>
        <dbReference type="SAM" id="MobiDB-lite"/>
    </source>
</evidence>
<feature type="domain" description="CCHC-type" evidence="3">
    <location>
        <begin position="44"/>
        <end position="57"/>
    </location>
</feature>
<evidence type="ECO:0000313" key="4">
    <source>
        <dbReference type="EMBL" id="KAK0131547.1"/>
    </source>
</evidence>
<protein>
    <recommendedName>
        <fullName evidence="3">CCHC-type domain-containing protein</fullName>
    </recommendedName>
</protein>
<dbReference type="PROSITE" id="PS50158">
    <property type="entry name" value="ZF_CCHC"/>
    <property type="match status" value="1"/>
</dbReference>
<dbReference type="InterPro" id="IPR001878">
    <property type="entry name" value="Znf_CCHC"/>
</dbReference>
<accession>A0AA47M0R0</accession>
<feature type="region of interest" description="Disordered" evidence="2">
    <location>
        <begin position="1"/>
        <end position="20"/>
    </location>
</feature>
<evidence type="ECO:0000256" key="1">
    <source>
        <dbReference type="PROSITE-ProRule" id="PRU00047"/>
    </source>
</evidence>
<dbReference type="GO" id="GO:0003676">
    <property type="term" value="F:nucleic acid binding"/>
    <property type="evidence" value="ECO:0007669"/>
    <property type="project" value="InterPro"/>
</dbReference>
<dbReference type="Proteomes" id="UP001174136">
    <property type="component" value="Unassembled WGS sequence"/>
</dbReference>
<evidence type="ECO:0000259" key="3">
    <source>
        <dbReference type="PROSITE" id="PS50158"/>
    </source>
</evidence>
<keyword evidence="5" id="KW-1185">Reference proteome</keyword>
<comment type="caution">
    <text evidence="4">The sequence shown here is derived from an EMBL/GenBank/DDBJ whole genome shotgun (WGS) entry which is preliminary data.</text>
</comment>
<keyword evidence="1" id="KW-0863">Zinc-finger</keyword>
<sequence>METLKQQLLTPAHMPDKPKIERKTQRPFGCQHCVTQSIPNCNHCFFCGEEGHRAVGCLKKSKVSGNETRSRQRDNP</sequence>